<feature type="transmembrane region" description="Helical" evidence="2">
    <location>
        <begin position="74"/>
        <end position="95"/>
    </location>
</feature>
<accession>A0ABW1UZJ7</accession>
<keyword evidence="2" id="KW-0472">Membrane</keyword>
<evidence type="ECO:0000256" key="1">
    <source>
        <dbReference type="SAM" id="MobiDB-lite"/>
    </source>
</evidence>
<feature type="compositionally biased region" description="Low complexity" evidence="1">
    <location>
        <begin position="262"/>
        <end position="279"/>
    </location>
</feature>
<reference evidence="5" key="1">
    <citation type="journal article" date="2019" name="Int. J. Syst. Evol. Microbiol.">
        <title>The Global Catalogue of Microorganisms (GCM) 10K type strain sequencing project: providing services to taxonomists for standard genome sequencing and annotation.</title>
        <authorList>
            <consortium name="The Broad Institute Genomics Platform"/>
            <consortium name="The Broad Institute Genome Sequencing Center for Infectious Disease"/>
            <person name="Wu L."/>
            <person name="Ma J."/>
        </authorList>
    </citation>
    <scope>NUCLEOTIDE SEQUENCE [LARGE SCALE GENOMIC DNA]</scope>
    <source>
        <strain evidence="5">CCM 8895</strain>
    </source>
</reference>
<keyword evidence="2" id="KW-1133">Transmembrane helix</keyword>
<name>A0ABW1UZJ7_9LACO</name>
<sequence length="373" mass="41560">MNDKEFCPNCGKPVSKSDDFCQNCGYDLKKYRNQTKTETPDTAASEQPKTPVQTKTAVQESNSKNNQKKKKSPLVPIILVIVLLIAAYLGGDWYFSKSRQTQTLADNLTSGVTSKMASAAVTEDGDKISQSELKPLSKLYLKKSSTSNKVKNSILKDSQDTNFKVAEVGKYLGIFPKYKVVVIKQAIEIETNINNPSFKLNGKTISSRNDDGEYKLAKKIPGLYKVSVSSKKTKQVIIPIAGDSDEYTINKEVLTSDDDDNLTTNDSNDYSSSNSSNRRTYTEDDDDDYYESDDDDDTFLGTWTNDTSTVSFSGDGTYSLDDKTGTYKVNSWDGDQISITYYEDGKSGPGWTASYTLDDDSLELNSNHMTWYR</sequence>
<gene>
    <name evidence="4" type="ORF">ACFP1F_08390</name>
</gene>
<organism evidence="4 5">
    <name type="scientific">Companilactobacillus baiquanensis</name>
    <dbReference type="NCBI Taxonomy" id="2486005"/>
    <lineage>
        <taxon>Bacteria</taxon>
        <taxon>Bacillati</taxon>
        <taxon>Bacillota</taxon>
        <taxon>Bacilli</taxon>
        <taxon>Lactobacillales</taxon>
        <taxon>Lactobacillaceae</taxon>
        <taxon>Companilactobacillus</taxon>
    </lineage>
</organism>
<dbReference type="RefSeq" id="WP_125592786.1">
    <property type="nucleotide sequence ID" value="NZ_JBHSSN010000015.1"/>
</dbReference>
<keyword evidence="2" id="KW-0812">Transmembrane</keyword>
<protein>
    <submittedName>
        <fullName evidence="4">Zinc-ribbon domain-containing protein</fullName>
    </submittedName>
</protein>
<feature type="compositionally biased region" description="Polar residues" evidence="1">
    <location>
        <begin position="35"/>
        <end position="60"/>
    </location>
</feature>
<feature type="domain" description="Zinc-ribbon" evidence="3">
    <location>
        <begin position="6"/>
        <end position="28"/>
    </location>
</feature>
<proteinExistence type="predicted"/>
<dbReference type="InterPro" id="IPR026870">
    <property type="entry name" value="Zinc_ribbon_dom"/>
</dbReference>
<dbReference type="PANTHER" id="PTHR40038">
    <property type="entry name" value="MEMBRANE-ASSOCIATED PROTEIN TCAA"/>
    <property type="match status" value="1"/>
</dbReference>
<evidence type="ECO:0000256" key="2">
    <source>
        <dbReference type="SAM" id="Phobius"/>
    </source>
</evidence>
<feature type="region of interest" description="Disordered" evidence="1">
    <location>
        <begin position="256"/>
        <end position="291"/>
    </location>
</feature>
<dbReference type="Proteomes" id="UP001596186">
    <property type="component" value="Unassembled WGS sequence"/>
</dbReference>
<evidence type="ECO:0000313" key="4">
    <source>
        <dbReference type="EMBL" id="MFC6323754.1"/>
    </source>
</evidence>
<evidence type="ECO:0000259" key="3">
    <source>
        <dbReference type="Pfam" id="PF13240"/>
    </source>
</evidence>
<comment type="caution">
    <text evidence="4">The sequence shown here is derived from an EMBL/GenBank/DDBJ whole genome shotgun (WGS) entry which is preliminary data.</text>
</comment>
<dbReference type="EMBL" id="JBHSSN010000015">
    <property type="protein sequence ID" value="MFC6323754.1"/>
    <property type="molecule type" value="Genomic_DNA"/>
</dbReference>
<feature type="region of interest" description="Disordered" evidence="1">
    <location>
        <begin position="35"/>
        <end position="69"/>
    </location>
</feature>
<keyword evidence="5" id="KW-1185">Reference proteome</keyword>
<dbReference type="PANTHER" id="PTHR40038:SF1">
    <property type="entry name" value="MEMBRANE-ASSOCIATED PROTEIN TCAA"/>
    <property type="match status" value="1"/>
</dbReference>
<evidence type="ECO:0000313" key="5">
    <source>
        <dbReference type="Proteomes" id="UP001596186"/>
    </source>
</evidence>
<dbReference type="Pfam" id="PF13240">
    <property type="entry name" value="Zn_Ribbon_1"/>
    <property type="match status" value="1"/>
</dbReference>